<dbReference type="CDD" id="cd06261">
    <property type="entry name" value="TM_PBP2"/>
    <property type="match status" value="1"/>
</dbReference>
<keyword evidence="3 9" id="KW-0813">Transport</keyword>
<evidence type="ECO:0000256" key="4">
    <source>
        <dbReference type="ARBA" id="ARBA00022475"/>
    </source>
</evidence>
<dbReference type="InterPro" id="IPR000515">
    <property type="entry name" value="MetI-like"/>
</dbReference>
<proteinExistence type="inferred from homology"/>
<keyword evidence="7 9" id="KW-1133">Transmembrane helix</keyword>
<dbReference type="EMBL" id="VLLN01000017">
    <property type="protein sequence ID" value="TWJ18267.1"/>
    <property type="molecule type" value="Genomic_DNA"/>
</dbReference>
<dbReference type="PANTHER" id="PTHR30425:SF1">
    <property type="entry name" value="PHOSPHATE TRANSPORT SYSTEM PERMEASE PROTEIN PSTC"/>
    <property type="match status" value="1"/>
</dbReference>
<evidence type="ECO:0000313" key="12">
    <source>
        <dbReference type="EMBL" id="TWJ18267.1"/>
    </source>
</evidence>
<sequence>MGRARAFFPPGQLLRKGYTVNDLETCERVETLTEGTVVKENSSGRTRNNGAHSQGDFIFKGVTFLLAASIILILILMGWEMVRESLPAIRKFGWRFISGQEWDAVQGEFAALPYIYGSVVSSILAILLATPLSIGTALFVTEIAPSRLGNMVAALVELLAAIPSVIYGLWGVLVMAPWLQQTVQPFLINKFGFLPFFQGAPYGVSMLAAVFILVIMIVPIITSITKEVLLAVPGSQKEAAYALGATRWEMMRVALLPYARSGILGAVILGLGRAIGETMAVTMVIGNTPQISLSLLSPAYTMPSVIANEFAEASSKIHSSALMEIGLILLVITLLINIMARLLIWSVTRGRTGGHA</sequence>
<evidence type="ECO:0000256" key="5">
    <source>
        <dbReference type="ARBA" id="ARBA00022592"/>
    </source>
</evidence>
<dbReference type="Pfam" id="PF00528">
    <property type="entry name" value="BPD_transp_1"/>
    <property type="match status" value="1"/>
</dbReference>
<evidence type="ECO:0000256" key="2">
    <source>
        <dbReference type="ARBA" id="ARBA00007069"/>
    </source>
</evidence>
<feature type="transmembrane region" description="Helical" evidence="9">
    <location>
        <begin position="255"/>
        <end position="275"/>
    </location>
</feature>
<dbReference type="Gene3D" id="1.10.3720.10">
    <property type="entry name" value="MetI-like"/>
    <property type="match status" value="1"/>
</dbReference>
<dbReference type="PROSITE" id="PS50928">
    <property type="entry name" value="ABC_TM1"/>
    <property type="match status" value="1"/>
</dbReference>
<evidence type="ECO:0000256" key="8">
    <source>
        <dbReference type="ARBA" id="ARBA00023136"/>
    </source>
</evidence>
<dbReference type="GO" id="GO:0005315">
    <property type="term" value="F:phosphate transmembrane transporter activity"/>
    <property type="evidence" value="ECO:0007669"/>
    <property type="project" value="InterPro"/>
</dbReference>
<keyword evidence="5 10" id="KW-0592">Phosphate transport</keyword>
<gene>
    <name evidence="12" type="ORF">JN12_02670</name>
</gene>
<dbReference type="InterPro" id="IPR011864">
    <property type="entry name" value="Phosphate_PstC"/>
</dbReference>
<reference evidence="12 13" key="1">
    <citation type="submission" date="2019-07" db="EMBL/GenBank/DDBJ databases">
        <title>Genomic Encyclopedia of Archaeal and Bacterial Type Strains, Phase II (KMG-II): from individual species to whole genera.</title>
        <authorList>
            <person name="Goeker M."/>
        </authorList>
    </citation>
    <scope>NUCLEOTIDE SEQUENCE [LARGE SCALE GENOMIC DNA]</scope>
    <source>
        <strain evidence="12 13">ATCC BAA-1139</strain>
    </source>
</reference>
<comment type="function">
    <text evidence="10">Part of the binding-protein-dependent transport system for phosphate; probably responsible for the translocation of the substrate across the membrane.</text>
</comment>
<evidence type="ECO:0000256" key="9">
    <source>
        <dbReference type="RuleBase" id="RU363032"/>
    </source>
</evidence>
<feature type="transmembrane region" description="Helical" evidence="9">
    <location>
        <begin position="199"/>
        <end position="221"/>
    </location>
</feature>
<comment type="caution">
    <text evidence="12">The sequence shown here is derived from an EMBL/GenBank/DDBJ whole genome shotgun (WGS) entry which is preliminary data.</text>
</comment>
<feature type="transmembrane region" description="Helical" evidence="9">
    <location>
        <begin position="57"/>
        <end position="79"/>
    </location>
</feature>
<keyword evidence="4 10" id="KW-1003">Cell membrane</keyword>
<protein>
    <recommendedName>
        <fullName evidence="10">Phosphate transport system permease protein</fullName>
    </recommendedName>
</protein>
<evidence type="ECO:0000256" key="6">
    <source>
        <dbReference type="ARBA" id="ARBA00022692"/>
    </source>
</evidence>
<keyword evidence="8 9" id="KW-0472">Membrane</keyword>
<dbReference type="Proteomes" id="UP000319449">
    <property type="component" value="Unassembled WGS sequence"/>
</dbReference>
<dbReference type="PANTHER" id="PTHR30425">
    <property type="entry name" value="PHOSPHATE TRANSPORT SYSTEM PERMEASE PROTEIN PST"/>
    <property type="match status" value="1"/>
</dbReference>
<dbReference type="OrthoDB" id="9785113at2"/>
<organism evidence="12 13">
    <name type="scientific">Geobacter argillaceus</name>
    <dbReference type="NCBI Taxonomy" id="345631"/>
    <lineage>
        <taxon>Bacteria</taxon>
        <taxon>Pseudomonadati</taxon>
        <taxon>Thermodesulfobacteriota</taxon>
        <taxon>Desulfuromonadia</taxon>
        <taxon>Geobacterales</taxon>
        <taxon>Geobacteraceae</taxon>
        <taxon>Geobacter</taxon>
    </lineage>
</organism>
<comment type="similarity">
    <text evidence="2 10">Belongs to the binding-protein-dependent transport system permease family. CysTW subfamily.</text>
</comment>
<keyword evidence="13" id="KW-1185">Reference proteome</keyword>
<comment type="subcellular location">
    <subcellularLocation>
        <location evidence="1 9">Cell membrane</location>
        <topology evidence="1 9">Multi-pass membrane protein</topology>
    </subcellularLocation>
</comment>
<evidence type="ECO:0000256" key="1">
    <source>
        <dbReference type="ARBA" id="ARBA00004651"/>
    </source>
</evidence>
<dbReference type="AlphaFoldDB" id="A0A562VKJ1"/>
<feature type="transmembrane region" description="Helical" evidence="9">
    <location>
        <begin position="114"/>
        <end position="140"/>
    </location>
</feature>
<evidence type="ECO:0000256" key="10">
    <source>
        <dbReference type="RuleBase" id="RU363054"/>
    </source>
</evidence>
<keyword evidence="6 9" id="KW-0812">Transmembrane</keyword>
<dbReference type="SUPFAM" id="SSF161098">
    <property type="entry name" value="MetI-like"/>
    <property type="match status" value="1"/>
</dbReference>
<evidence type="ECO:0000313" key="13">
    <source>
        <dbReference type="Proteomes" id="UP000319449"/>
    </source>
</evidence>
<dbReference type="GO" id="GO:0005886">
    <property type="term" value="C:plasma membrane"/>
    <property type="evidence" value="ECO:0007669"/>
    <property type="project" value="UniProtKB-SubCell"/>
</dbReference>
<evidence type="ECO:0000256" key="7">
    <source>
        <dbReference type="ARBA" id="ARBA00022989"/>
    </source>
</evidence>
<dbReference type="InterPro" id="IPR035906">
    <property type="entry name" value="MetI-like_sf"/>
</dbReference>
<dbReference type="InterPro" id="IPR051124">
    <property type="entry name" value="Phosphate_Transport_Permease"/>
</dbReference>
<dbReference type="NCBIfam" id="TIGR02138">
    <property type="entry name" value="phosphate_pstC"/>
    <property type="match status" value="1"/>
</dbReference>
<name>A0A562VKJ1_9BACT</name>
<feature type="domain" description="ABC transmembrane type-1" evidence="11">
    <location>
        <begin position="115"/>
        <end position="340"/>
    </location>
</feature>
<feature type="transmembrane region" description="Helical" evidence="9">
    <location>
        <begin position="325"/>
        <end position="344"/>
    </location>
</feature>
<feature type="transmembrane region" description="Helical" evidence="9">
    <location>
        <begin position="152"/>
        <end position="179"/>
    </location>
</feature>
<accession>A0A562VKJ1</accession>
<evidence type="ECO:0000256" key="3">
    <source>
        <dbReference type="ARBA" id="ARBA00022448"/>
    </source>
</evidence>
<evidence type="ECO:0000259" key="11">
    <source>
        <dbReference type="PROSITE" id="PS50928"/>
    </source>
</evidence>
<dbReference type="GO" id="GO:0006817">
    <property type="term" value="P:phosphate ion transport"/>
    <property type="evidence" value="ECO:0007669"/>
    <property type="project" value="UniProtKB-KW"/>
</dbReference>